<evidence type="ECO:0008006" key="4">
    <source>
        <dbReference type="Google" id="ProtNLM"/>
    </source>
</evidence>
<comment type="caution">
    <text evidence="2">The sequence shown here is derived from an EMBL/GenBank/DDBJ whole genome shotgun (WGS) entry which is preliminary data.</text>
</comment>
<evidence type="ECO:0000313" key="3">
    <source>
        <dbReference type="Proteomes" id="UP000574761"/>
    </source>
</evidence>
<proteinExistence type="predicted"/>
<keyword evidence="3" id="KW-1185">Reference proteome</keyword>
<organism evidence="2 3">
    <name type="scientific">Mycoplana azooxidifex</name>
    <dbReference type="NCBI Taxonomy" id="1636188"/>
    <lineage>
        <taxon>Bacteria</taxon>
        <taxon>Pseudomonadati</taxon>
        <taxon>Pseudomonadota</taxon>
        <taxon>Alphaproteobacteria</taxon>
        <taxon>Hyphomicrobiales</taxon>
        <taxon>Rhizobiaceae</taxon>
        <taxon>Mycoplana</taxon>
    </lineage>
</organism>
<gene>
    <name evidence="2" type="ORF">GGQ64_000280</name>
</gene>
<dbReference type="Pfam" id="PF05721">
    <property type="entry name" value="PhyH"/>
    <property type="match status" value="1"/>
</dbReference>
<evidence type="ECO:0000256" key="1">
    <source>
        <dbReference type="ARBA" id="ARBA00001954"/>
    </source>
</evidence>
<dbReference type="Gene3D" id="2.60.120.620">
    <property type="entry name" value="q2cbj1_9rhob like domain"/>
    <property type="match status" value="1"/>
</dbReference>
<dbReference type="GO" id="GO:0005506">
    <property type="term" value="F:iron ion binding"/>
    <property type="evidence" value="ECO:0007669"/>
    <property type="project" value="UniProtKB-ARBA"/>
</dbReference>
<protein>
    <recommendedName>
        <fullName evidence="4">Phytanoyl-CoA dioxygenase</fullName>
    </recommendedName>
</protein>
<dbReference type="InterPro" id="IPR008775">
    <property type="entry name" value="Phytyl_CoA_dOase-like"/>
</dbReference>
<dbReference type="SUPFAM" id="SSF51197">
    <property type="entry name" value="Clavaminate synthase-like"/>
    <property type="match status" value="1"/>
</dbReference>
<sequence length="358" mass="39710">MRLSSVLLSPFYALQLASGAKSFADNPILGSKTLNKMGLHAKRVSLAMDMADWRRKSLARLVTAEQRREYDENGFVKIENFLPPEVFAQVTSELENSDFDRYDMLQGATVTRRALIDDSDVERLPGFKAARNDPRMTNLLRYVSSSDGQPLLVVQVVMALASPPSKAVSSDPQTALHSDTFQPTAKAWLFLKDVGEEDGPFSYVPGSHKITPQRLAWEQRISESADTIENKYSARGSLRIMPHELTALGYGQPVKMVVKANTLIVADTHGFHARCPSYKQTTRIEIYGSLRRNPFLPFTGLHIASLPVIKSQMNRLIIGAMGLRGKLGLKGSPWVKAGLGKAGEWSKRLKQPGADRQK</sequence>
<dbReference type="Proteomes" id="UP000574761">
    <property type="component" value="Unassembled WGS sequence"/>
</dbReference>
<reference evidence="2 3" key="1">
    <citation type="submission" date="2020-08" db="EMBL/GenBank/DDBJ databases">
        <title>Genomic Encyclopedia of Type Strains, Phase IV (KMG-IV): sequencing the most valuable type-strain genomes for metagenomic binning, comparative biology and taxonomic classification.</title>
        <authorList>
            <person name="Goeker M."/>
        </authorList>
    </citation>
    <scope>NUCLEOTIDE SEQUENCE [LARGE SCALE GENOMIC DNA]</scope>
    <source>
        <strain evidence="2 3">DSM 100211</strain>
    </source>
</reference>
<evidence type="ECO:0000313" key="2">
    <source>
        <dbReference type="EMBL" id="MBB3975104.1"/>
    </source>
</evidence>
<dbReference type="EMBL" id="JACIEE010000001">
    <property type="protein sequence ID" value="MBB3975104.1"/>
    <property type="molecule type" value="Genomic_DNA"/>
</dbReference>
<comment type="cofactor">
    <cofactor evidence="1">
        <name>Fe(2+)</name>
        <dbReference type="ChEBI" id="CHEBI:29033"/>
    </cofactor>
</comment>
<dbReference type="GO" id="GO:0016706">
    <property type="term" value="F:2-oxoglutarate-dependent dioxygenase activity"/>
    <property type="evidence" value="ECO:0007669"/>
    <property type="project" value="UniProtKB-ARBA"/>
</dbReference>
<name>A0A7W6DA57_9HYPH</name>
<dbReference type="PANTHER" id="PTHR20883:SF48">
    <property type="entry name" value="ECTOINE DIOXYGENASE"/>
    <property type="match status" value="1"/>
</dbReference>
<dbReference type="RefSeq" id="WP_183798098.1">
    <property type="nucleotide sequence ID" value="NZ_JACIEE010000001.1"/>
</dbReference>
<dbReference type="AlphaFoldDB" id="A0A7W6DA57"/>
<dbReference type="PANTHER" id="PTHR20883">
    <property type="entry name" value="PHYTANOYL-COA DIOXYGENASE DOMAIN CONTAINING 1"/>
    <property type="match status" value="1"/>
</dbReference>
<accession>A0A7W6DA57</accession>